<dbReference type="Pfam" id="PF17973">
    <property type="entry name" value="bMG10"/>
    <property type="match status" value="1"/>
</dbReference>
<dbReference type="PANTHER" id="PTHR40094">
    <property type="entry name" value="ALPHA-2-MACROGLOBULIN HOMOLOG"/>
    <property type="match status" value="1"/>
</dbReference>
<dbReference type="PANTHER" id="PTHR40094:SF1">
    <property type="entry name" value="UBIQUITIN DOMAIN-CONTAINING PROTEIN"/>
    <property type="match status" value="1"/>
</dbReference>
<dbReference type="InterPro" id="IPR002890">
    <property type="entry name" value="MG2"/>
</dbReference>
<proteinExistence type="inferred from homology"/>
<feature type="domain" description="Alpha-2-macroglobulin" evidence="3">
    <location>
        <begin position="1262"/>
        <end position="1352"/>
    </location>
</feature>
<comment type="similarity">
    <text evidence="1">Belongs to the protease inhibitor I39 (alpha-2-macroglobulin) family. Bacterial alpha-2-macroglobulin subfamily.</text>
</comment>
<evidence type="ECO:0000259" key="3">
    <source>
        <dbReference type="SMART" id="SM01360"/>
    </source>
</evidence>
<evidence type="ECO:0000256" key="1">
    <source>
        <dbReference type="ARBA" id="ARBA00010556"/>
    </source>
</evidence>
<dbReference type="Pfam" id="PF01835">
    <property type="entry name" value="MG2"/>
    <property type="match status" value="1"/>
</dbReference>
<dbReference type="GO" id="GO:0004866">
    <property type="term" value="F:endopeptidase inhibitor activity"/>
    <property type="evidence" value="ECO:0007669"/>
    <property type="project" value="InterPro"/>
</dbReference>
<comment type="caution">
    <text evidence="4">The sequence shown here is derived from an EMBL/GenBank/DDBJ whole genome shotgun (WGS) entry which is preliminary data.</text>
</comment>
<protein>
    <submittedName>
        <fullName evidence="4">Alpha-2-macroglobulin</fullName>
    </submittedName>
</protein>
<dbReference type="EMBL" id="SBLB01000005">
    <property type="protein sequence ID" value="RYC68300.1"/>
    <property type="molecule type" value="Genomic_DNA"/>
</dbReference>
<evidence type="ECO:0000313" key="4">
    <source>
        <dbReference type="EMBL" id="RYC68300.1"/>
    </source>
</evidence>
<dbReference type="Gene3D" id="2.60.40.1930">
    <property type="match status" value="1"/>
</dbReference>
<feature type="signal peptide" evidence="2">
    <location>
        <begin position="1"/>
        <end position="18"/>
    </location>
</feature>
<dbReference type="InterPro" id="IPR041246">
    <property type="entry name" value="Bact_MG10"/>
</dbReference>
<feature type="chain" id="PRO_5020606061" evidence="2">
    <location>
        <begin position="19"/>
        <end position="2039"/>
    </location>
</feature>
<dbReference type="InterPro" id="IPR047565">
    <property type="entry name" value="Alpha-macroglob_thiol-ester_cl"/>
</dbReference>
<name>A0A4Q2ULC3_9BACT</name>
<accession>A0A4Q2ULC3</accession>
<gene>
    <name evidence="4" type="ORF">EQG79_18215</name>
</gene>
<keyword evidence="5" id="KW-1185">Reference proteome</keyword>
<organism evidence="4 5">
    <name type="scientific">Spirosoma sordidisoli</name>
    <dbReference type="NCBI Taxonomy" id="2502893"/>
    <lineage>
        <taxon>Bacteria</taxon>
        <taxon>Pseudomonadati</taxon>
        <taxon>Bacteroidota</taxon>
        <taxon>Cytophagia</taxon>
        <taxon>Cytophagales</taxon>
        <taxon>Cytophagaceae</taxon>
        <taxon>Spirosoma</taxon>
    </lineage>
</organism>
<dbReference type="Pfam" id="PF00207">
    <property type="entry name" value="A2M"/>
    <property type="match status" value="1"/>
</dbReference>
<evidence type="ECO:0000313" key="5">
    <source>
        <dbReference type="Proteomes" id="UP000290407"/>
    </source>
</evidence>
<dbReference type="Proteomes" id="UP000290407">
    <property type="component" value="Unassembled WGS sequence"/>
</dbReference>
<dbReference type="InterPro" id="IPR008930">
    <property type="entry name" value="Terpenoid_cyclase/PrenylTrfase"/>
</dbReference>
<dbReference type="SMART" id="SM01360">
    <property type="entry name" value="A2M"/>
    <property type="match status" value="1"/>
</dbReference>
<dbReference type="Gene3D" id="1.50.10.20">
    <property type="match status" value="1"/>
</dbReference>
<evidence type="ECO:0000256" key="2">
    <source>
        <dbReference type="SAM" id="SignalP"/>
    </source>
</evidence>
<dbReference type="InterPro" id="IPR001599">
    <property type="entry name" value="Macroglobln_a2"/>
</dbReference>
<keyword evidence="2" id="KW-0732">Signal</keyword>
<sequence length="2039" mass="227068">MNRFFTVLLFLSALSATAQKNRPDPTFAQDWKQADSLLKKGLPKSALEIVNRIYTRARADRNHPQVVKAAMYRLSHQPYSTEDVHAELIESLRRDVADSPAPARNVLQSILAETYWQYYERNRWKFQNRRTDDQASADPRTWDLRRLVAESVTAYEASLKPLDLLRKTPVSAFDLVIEKGDAESRLLRPTLYDFLAHRALAFYRNTEPDIIRPANRFTLDQPAYLADAATFLKTPLTSSDTLSLRFRALQGYQRLMAFHEADANPLPLAVVDAARLAFVHQYSTLPNKDLRYQQALEQRIKTVRNQPAEPFYGLALVTLWSELSNQRPTGGWRRRAAELSADLLKRFPQTTPETNNLRLLLDQLRTPLVSMQVEEGNAPNQPIRASVTYQNVPTLYYRLVQTSVDDQNRVDRRRNPDDGKGLARQYLKRPVLHQGSVSLPDDGDLQSHRTEIALPALSLGHYVVLVANKPDMSEASELLTYTRLHVTNIGYLIGYRPVPFKPSRSGQFDDVDNHYTRDPKLYVLNRQTGQPLPNARVELFEQVYVNNYQEHRRLNTMRTDAAGGLVIPDKVAAGDRSYRFRIVTRLDTIDTEPVYWPGYQRTESSTGEDEIRALLFTDRSIYRPGQPIFFKGVLYKGKTDDYRVAAGTQTQATLVDVNGETVSSLTLTSNAFGTVDGQFTAPTGRLTGDMSIRVENSQTSVRVEEYKRPTFEVKAAPLKGSYKLGQPVAVTATAKTFAGAVVDGASVRYRVTRQLKPRWIWWEWSNYLPDGRQSLPVGPETEIANGTLTTDATGAVSLTFVAQPDSLIGRQTNPTFNFVVTIDVTDATGETRSTQQRLSIGYSALTATLNLPPQLDNRDQSVSIRVTNAGGERVPVSGQLTLSPLTPPRQPLRKRLWEAPDRYALSREAFKKLFPADVYADEDKLTNWPKGAAVETVSINQTDTLKLTLSRYPAGIYAADLRVTDAAGESATLTQYVTITTKAQPFVMARPDGWVKALNTEGKPGQSVAFLLGGGPGPVLMRVANRGVIREERWLKLTDEPTRVEVPITSDYQNGISVWFTRVQNGRKLDVDKSITLSKPDRRLRIETLTFRDLLKPGQAEQWTLRISGPGNEQVLSELVATLYDASLDAFVPLNWPSGPESPILFHEGGLQWLPANFKTVTSNLFWYNYRDRQPSGRRYDALAGFGVYGFSSSRALQQSVSVGYGRAAAPRKSLSGAVAKVATMEAASDNVVELREAVAAETPTSTTTSPSVSPRRNFSETAFFFPKLQTDAQGRVLLSFTMPEALTRWRLLAFAHTPDLKTGSIERTVVTQKELMIMGNLPRFLREADTLRLTARINNLSDKVLSGTARIDAVDPVTGQLLTTVLFGPGRVSPDQAFTAAEGLSAAVAWTVIVPPGLENITFRVSASAGDFADAEERTVPVLPNRMLVLDSQPFYVNGGGKKEVRLNALASHSPELPLSAERLTVELTSNPVWTALQSLPYLNEFPYECAEQLFSRFYANALASHIVSARPDIRAVADAWAKKAPANPLETNPELKSVTLDETPWRRDARDQTRQQAQIGRFLQADNLLAGQEQALRKLQLLQATNGGFVWFAGMPIDRTVSLHLLAGFGHLARLGVTLPESQQQLATGLQTRALPFVDETAWQWVQMHKQRKQAAYDTFWAVQYLYARSFYPAQPMADKAVREYMQNHITKNWPTMGIQEQALTALALHRLGDSKTPVAILKSLGERAAQSDELGMYWPANKPGYAWQQAPIETQALLIEAFQEILNDTQSVNAMKQWLLSQKRTQAWPSTKATTEAIYALLLNGDDWLNTQATTELRVGGRPVDVAAAGPVGYQKVTYPPAEIKPELGVITVSKTGSGPAWGGIYYQHFEPLDRVTPSSAIKAAMGNLTVTKQLFLERDSPAGPVSTLITDKTALKPGDRLRVRLEVRTDRDMQYVHLKDSRASGFEPAADGARAVLSGYRYQNGLGYYEAPRDASTDFYLDRLPTGTHVFEYGLRVVHTGDYASGVATIQCFYAPEFSARSVGTRVHVPAPAGR</sequence>
<reference evidence="4 5" key="1">
    <citation type="submission" date="2019-01" db="EMBL/GenBank/DDBJ databases">
        <title>Spirosoma flava sp. nov., a propanil-degrading bacterium isolated from herbicide-contaminated soil.</title>
        <authorList>
            <person name="Zhang L."/>
            <person name="Jiang J.-D."/>
        </authorList>
    </citation>
    <scope>NUCLEOTIDE SEQUENCE [LARGE SCALE GENOMIC DNA]</scope>
    <source>
        <strain evidence="4 5">TY50</strain>
    </source>
</reference>
<dbReference type="SUPFAM" id="SSF48239">
    <property type="entry name" value="Terpenoid cyclases/Protein prenyltransferases"/>
    <property type="match status" value="1"/>
</dbReference>
<dbReference type="RefSeq" id="WP_129603064.1">
    <property type="nucleotide sequence ID" value="NZ_SBLB01000005.1"/>
</dbReference>
<dbReference type="InterPro" id="IPR051802">
    <property type="entry name" value="YfhM-like"/>
</dbReference>
<dbReference type="SMART" id="SM01419">
    <property type="entry name" value="Thiol-ester_cl"/>
    <property type="match status" value="1"/>
</dbReference>